<feature type="binding site" evidence="16">
    <location>
        <position position="90"/>
    </location>
    <ligand>
        <name>substrate</name>
    </ligand>
</feature>
<evidence type="ECO:0000256" key="1">
    <source>
        <dbReference type="ARBA" id="ARBA00001206"/>
    </source>
</evidence>
<comment type="pathway">
    <text evidence="4 16">Cofactor biosynthesis; coenzyme A biosynthesis; CoA from (R)-pantothenate: step 1/5.</text>
</comment>
<comment type="function">
    <text evidence="16">Catalyzes the phosphorylation of pantothenate (Pan), the first step in CoA biosynthesis.</text>
</comment>
<dbReference type="GO" id="GO:0005737">
    <property type="term" value="C:cytoplasm"/>
    <property type="evidence" value="ECO:0007669"/>
    <property type="project" value="UniProtKB-SubCell"/>
</dbReference>
<keyword evidence="10 16" id="KW-0418">Kinase</keyword>
<dbReference type="NCBIfam" id="TIGR00671">
    <property type="entry name" value="baf"/>
    <property type="match status" value="1"/>
</dbReference>
<evidence type="ECO:0000256" key="6">
    <source>
        <dbReference type="ARBA" id="ARBA00012102"/>
    </source>
</evidence>
<dbReference type="HAMAP" id="MF_01274">
    <property type="entry name" value="Pantothen_kinase_3"/>
    <property type="match status" value="1"/>
</dbReference>
<keyword evidence="13 16" id="KW-0173">Coenzyme A biosynthesis</keyword>
<evidence type="ECO:0000256" key="11">
    <source>
        <dbReference type="ARBA" id="ARBA00022840"/>
    </source>
</evidence>
<evidence type="ECO:0000256" key="3">
    <source>
        <dbReference type="ARBA" id="ARBA00004496"/>
    </source>
</evidence>
<evidence type="ECO:0000256" key="15">
    <source>
        <dbReference type="ARBA" id="ARBA00040883"/>
    </source>
</evidence>
<evidence type="ECO:0000256" key="5">
    <source>
        <dbReference type="ARBA" id="ARBA00011738"/>
    </source>
</evidence>
<name>A0A133XDR2_9RHOO</name>
<comment type="subunit">
    <text evidence="5 16">Homodimer.</text>
</comment>
<dbReference type="InterPro" id="IPR043129">
    <property type="entry name" value="ATPase_NBD"/>
</dbReference>
<dbReference type="RefSeq" id="WP_066887329.1">
    <property type="nucleotide sequence ID" value="NZ_LODL01000040.1"/>
</dbReference>
<feature type="binding site" evidence="16">
    <location>
        <begin position="6"/>
        <end position="13"/>
    </location>
    <ligand>
        <name>ATP</name>
        <dbReference type="ChEBI" id="CHEBI:30616"/>
    </ligand>
</feature>
<evidence type="ECO:0000256" key="2">
    <source>
        <dbReference type="ARBA" id="ARBA00001958"/>
    </source>
</evidence>
<comment type="cofactor">
    <cofactor evidence="2">
        <name>K(+)</name>
        <dbReference type="ChEBI" id="CHEBI:29103"/>
    </cofactor>
</comment>
<feature type="binding site" evidence="16">
    <location>
        <position position="122"/>
    </location>
    <ligand>
        <name>ATP</name>
        <dbReference type="ChEBI" id="CHEBI:30616"/>
    </ligand>
</feature>
<feature type="active site" description="Proton acceptor" evidence="16">
    <location>
        <position position="99"/>
    </location>
</feature>
<feature type="binding site" evidence="16">
    <location>
        <position position="172"/>
    </location>
    <ligand>
        <name>substrate</name>
    </ligand>
</feature>
<keyword evidence="7 16" id="KW-0963">Cytoplasm</keyword>
<dbReference type="GO" id="GO:0005524">
    <property type="term" value="F:ATP binding"/>
    <property type="evidence" value="ECO:0007669"/>
    <property type="project" value="UniProtKB-UniRule"/>
</dbReference>
<sequence>MIVCLDSGNSRIKWGVHDGNAWLAQGAVAHAEVGQLASLPARWGRPGRVMLANVAGAEAAQRIRQQLQAWAPLFCDVQPVAERAGVTNLYQNPARLGVDRWCALIGARGLFQQASIVVMAGTATTIDSLDAAGVFLGGMILPGLDLMRRALVRETAGLPFADGQYAEQPRCTDDAIVTGCIEAQAGAIERAWTRLNAGDALCVMSGGNAEVISKHLSIAHVLTPNLPLEGLRLLAVEP</sequence>
<dbReference type="Proteomes" id="UP000070186">
    <property type="component" value="Unassembled WGS sequence"/>
</dbReference>
<evidence type="ECO:0000256" key="16">
    <source>
        <dbReference type="HAMAP-Rule" id="MF_01274"/>
    </source>
</evidence>
<evidence type="ECO:0000256" key="9">
    <source>
        <dbReference type="ARBA" id="ARBA00022741"/>
    </source>
</evidence>
<comment type="caution">
    <text evidence="17">The sequence shown here is derived from an EMBL/GenBank/DDBJ whole genome shotgun (WGS) entry which is preliminary data.</text>
</comment>
<feature type="binding site" evidence="16">
    <location>
        <begin position="97"/>
        <end position="100"/>
    </location>
    <ligand>
        <name>substrate</name>
    </ligand>
</feature>
<gene>
    <name evidence="16" type="primary">coaX</name>
    <name evidence="17" type="ORF">AT959_19875</name>
</gene>
<protein>
    <recommendedName>
        <fullName evidence="15 16">Type III pantothenate kinase</fullName>
        <ecNumber evidence="6 16">2.7.1.33</ecNumber>
    </recommendedName>
    <alternativeName>
        <fullName evidence="16">PanK-III</fullName>
    </alternativeName>
    <alternativeName>
        <fullName evidence="16">Pantothenic acid kinase</fullName>
    </alternativeName>
</protein>
<dbReference type="CDD" id="cd24015">
    <property type="entry name" value="ASKHA_NBD_PanK-III"/>
    <property type="match status" value="1"/>
</dbReference>
<evidence type="ECO:0000256" key="8">
    <source>
        <dbReference type="ARBA" id="ARBA00022679"/>
    </source>
</evidence>
<dbReference type="Gene3D" id="3.30.420.40">
    <property type="match status" value="2"/>
</dbReference>
<evidence type="ECO:0000256" key="10">
    <source>
        <dbReference type="ARBA" id="ARBA00022777"/>
    </source>
</evidence>
<dbReference type="GO" id="GO:0004594">
    <property type="term" value="F:pantothenate kinase activity"/>
    <property type="evidence" value="ECO:0007669"/>
    <property type="project" value="UniProtKB-UniRule"/>
</dbReference>
<evidence type="ECO:0000256" key="13">
    <source>
        <dbReference type="ARBA" id="ARBA00022993"/>
    </source>
</evidence>
<keyword evidence="9 16" id="KW-0547">Nucleotide-binding</keyword>
<dbReference type="AlphaFoldDB" id="A0A133XDR2"/>
<evidence type="ECO:0000256" key="4">
    <source>
        <dbReference type="ARBA" id="ARBA00005225"/>
    </source>
</evidence>
<dbReference type="GO" id="GO:0015937">
    <property type="term" value="P:coenzyme A biosynthetic process"/>
    <property type="evidence" value="ECO:0007669"/>
    <property type="project" value="UniProtKB-UniRule"/>
</dbReference>
<evidence type="ECO:0000313" key="18">
    <source>
        <dbReference type="Proteomes" id="UP000070186"/>
    </source>
</evidence>
<comment type="cofactor">
    <cofactor evidence="16">
        <name>NH4(+)</name>
        <dbReference type="ChEBI" id="CHEBI:28938"/>
    </cofactor>
    <cofactor evidence="16">
        <name>K(+)</name>
        <dbReference type="ChEBI" id="CHEBI:29103"/>
    </cofactor>
    <text evidence="16">A monovalent cation. Ammonium or potassium.</text>
</comment>
<dbReference type="Pfam" id="PF03309">
    <property type="entry name" value="Pan_kinase"/>
    <property type="match status" value="1"/>
</dbReference>
<organism evidence="17 18">
    <name type="scientific">Dechloromonas denitrificans</name>
    <dbReference type="NCBI Taxonomy" id="281362"/>
    <lineage>
        <taxon>Bacteria</taxon>
        <taxon>Pseudomonadati</taxon>
        <taxon>Pseudomonadota</taxon>
        <taxon>Betaproteobacteria</taxon>
        <taxon>Rhodocyclales</taxon>
        <taxon>Azonexaceae</taxon>
        <taxon>Dechloromonas</taxon>
    </lineage>
</organism>
<comment type="caution">
    <text evidence="16">Lacks conserved residue(s) required for the propagation of feature annotation.</text>
</comment>
<dbReference type="PANTHER" id="PTHR34265">
    <property type="entry name" value="TYPE III PANTOTHENATE KINASE"/>
    <property type="match status" value="1"/>
</dbReference>
<evidence type="ECO:0000313" key="17">
    <source>
        <dbReference type="EMBL" id="KXB29075.1"/>
    </source>
</evidence>
<proteinExistence type="inferred from homology"/>
<dbReference type="UniPathway" id="UPA00241">
    <property type="reaction ID" value="UER00352"/>
</dbReference>
<dbReference type="EC" id="2.7.1.33" evidence="6 16"/>
<evidence type="ECO:0000256" key="12">
    <source>
        <dbReference type="ARBA" id="ARBA00022958"/>
    </source>
</evidence>
<dbReference type="InterPro" id="IPR004619">
    <property type="entry name" value="Type_III_PanK"/>
</dbReference>
<dbReference type="STRING" id="281362.AT959_19875"/>
<evidence type="ECO:0000256" key="7">
    <source>
        <dbReference type="ARBA" id="ARBA00022490"/>
    </source>
</evidence>
<reference evidence="17 18" key="1">
    <citation type="submission" date="2015-12" db="EMBL/GenBank/DDBJ databases">
        <title>Nitrous oxide reduction kinetics distinguish bacteria harboring typical versus atypical NosZ.</title>
        <authorList>
            <person name="Yoon S."/>
            <person name="Nissen S."/>
            <person name="Park D."/>
            <person name="Sanford R.A."/>
            <person name="Loeffler F.E."/>
        </authorList>
    </citation>
    <scope>NUCLEOTIDE SEQUENCE [LARGE SCALE GENOMIC DNA]</scope>
    <source>
        <strain evidence="17 18">ATCC BAA-841</strain>
    </source>
</reference>
<comment type="similarity">
    <text evidence="14 16">Belongs to the type III pantothenate kinase family.</text>
</comment>
<keyword evidence="12 16" id="KW-0630">Potassium</keyword>
<keyword evidence="8 16" id="KW-0808">Transferase</keyword>
<evidence type="ECO:0000256" key="14">
    <source>
        <dbReference type="ARBA" id="ARBA00038036"/>
    </source>
</evidence>
<keyword evidence="11 16" id="KW-0067">ATP-binding</keyword>
<comment type="catalytic activity">
    <reaction evidence="1 16">
        <text>(R)-pantothenate + ATP = (R)-4'-phosphopantothenate + ADP + H(+)</text>
        <dbReference type="Rhea" id="RHEA:16373"/>
        <dbReference type="ChEBI" id="CHEBI:10986"/>
        <dbReference type="ChEBI" id="CHEBI:15378"/>
        <dbReference type="ChEBI" id="CHEBI:29032"/>
        <dbReference type="ChEBI" id="CHEBI:30616"/>
        <dbReference type="ChEBI" id="CHEBI:456216"/>
        <dbReference type="EC" id="2.7.1.33"/>
    </reaction>
</comment>
<dbReference type="PANTHER" id="PTHR34265:SF1">
    <property type="entry name" value="TYPE III PANTOTHENATE KINASE"/>
    <property type="match status" value="1"/>
</dbReference>
<dbReference type="EMBL" id="LODL01000040">
    <property type="protein sequence ID" value="KXB29075.1"/>
    <property type="molecule type" value="Genomic_DNA"/>
</dbReference>
<keyword evidence="18" id="KW-1185">Reference proteome</keyword>
<dbReference type="SUPFAM" id="SSF53067">
    <property type="entry name" value="Actin-like ATPase domain"/>
    <property type="match status" value="2"/>
</dbReference>
<comment type="subcellular location">
    <subcellularLocation>
        <location evidence="3 16">Cytoplasm</location>
    </subcellularLocation>
</comment>
<accession>A0A133XDR2</accession>